<dbReference type="AlphaFoldDB" id="A0A3B0V4L1"/>
<dbReference type="InterPro" id="IPR014942">
    <property type="entry name" value="AbiEii"/>
</dbReference>
<dbReference type="Gene3D" id="3.10.450.620">
    <property type="entry name" value="JHP933, nucleotidyltransferase-like core domain"/>
    <property type="match status" value="1"/>
</dbReference>
<evidence type="ECO:0008006" key="2">
    <source>
        <dbReference type="Google" id="ProtNLM"/>
    </source>
</evidence>
<protein>
    <recommendedName>
        <fullName evidence="2">Nucleotidyl transferase AbiEii/AbiGii toxin family protein</fullName>
    </recommendedName>
</protein>
<evidence type="ECO:0000313" key="1">
    <source>
        <dbReference type="EMBL" id="VAW33702.1"/>
    </source>
</evidence>
<name>A0A3B0V4L1_9ZZZZ</name>
<accession>A0A3B0V4L1</accession>
<sequence>MKPYLQSQLDGITDLTIGLPIVREYLQARILEGLQQAGAFFCLSFHGGTSLRFLYDIPRYSENLDFGLESQPERYDFTRYLTTIQRRLAAENYVVEIRTKKEQPVVNKAFIRFPGLLYELGLSPHKTQVIAIKLEVDTNPPQGAVSETTLLQRHVVLHLRHHDRASLMAGKLQAIFNRLVIKGRDWYDLWWYLNQSAWPLPNFAYLNSGLRQAGSSLPTLTEANWKTILRERTEALDWATVLNDVAPFIFDLDKQSDFNKERLLGLLDGG</sequence>
<reference evidence="1" key="1">
    <citation type="submission" date="2018-06" db="EMBL/GenBank/DDBJ databases">
        <authorList>
            <person name="Zhirakovskaya E."/>
        </authorList>
    </citation>
    <scope>NUCLEOTIDE SEQUENCE</scope>
</reference>
<gene>
    <name evidence="1" type="ORF">MNBD_CHLOROFLEXI01-1134</name>
</gene>
<dbReference type="EMBL" id="UOEU01000475">
    <property type="protein sequence ID" value="VAW33702.1"/>
    <property type="molecule type" value="Genomic_DNA"/>
</dbReference>
<dbReference type="Pfam" id="PF08843">
    <property type="entry name" value="AbiEii"/>
    <property type="match status" value="1"/>
</dbReference>
<proteinExistence type="predicted"/>
<organism evidence="1">
    <name type="scientific">hydrothermal vent metagenome</name>
    <dbReference type="NCBI Taxonomy" id="652676"/>
    <lineage>
        <taxon>unclassified sequences</taxon>
        <taxon>metagenomes</taxon>
        <taxon>ecological metagenomes</taxon>
    </lineage>
</organism>